<keyword evidence="6 7" id="KW-0472">Membrane</keyword>
<dbReference type="SUPFAM" id="SSF161098">
    <property type="entry name" value="MetI-like"/>
    <property type="match status" value="1"/>
</dbReference>
<accession>A0ABX1XRC5</accession>
<feature type="transmembrane region" description="Helical" evidence="7">
    <location>
        <begin position="183"/>
        <end position="205"/>
    </location>
</feature>
<comment type="subcellular location">
    <subcellularLocation>
        <location evidence="1 7">Cell membrane</location>
        <topology evidence="1 7">Multi-pass membrane protein</topology>
    </subcellularLocation>
</comment>
<dbReference type="EMBL" id="WHOA01000019">
    <property type="protein sequence ID" value="NOU70373.1"/>
    <property type="molecule type" value="Genomic_DNA"/>
</dbReference>
<evidence type="ECO:0000259" key="8">
    <source>
        <dbReference type="PROSITE" id="PS50928"/>
    </source>
</evidence>
<name>A0ABX1XRC5_9BACL</name>
<feature type="transmembrane region" description="Helical" evidence="7">
    <location>
        <begin position="106"/>
        <end position="128"/>
    </location>
</feature>
<keyword evidence="4 7" id="KW-0812">Transmembrane</keyword>
<proteinExistence type="inferred from homology"/>
<reference evidence="9 10" key="1">
    <citation type="submission" date="2019-10" db="EMBL/GenBank/DDBJ databases">
        <title>Description of Paenibacillus terrestris sp. nov.</title>
        <authorList>
            <person name="Carlier A."/>
            <person name="Qi S."/>
        </authorList>
    </citation>
    <scope>NUCLEOTIDE SEQUENCE [LARGE SCALE GENOMIC DNA]</scope>
    <source>
        <strain evidence="9 10">LMG 31458</strain>
    </source>
</reference>
<dbReference type="Gene3D" id="1.10.3720.10">
    <property type="entry name" value="MetI-like"/>
    <property type="match status" value="1"/>
</dbReference>
<keyword evidence="5 7" id="KW-1133">Transmembrane helix</keyword>
<dbReference type="PANTHER" id="PTHR43744:SF12">
    <property type="entry name" value="ABC TRANSPORTER PERMEASE PROTEIN MG189-RELATED"/>
    <property type="match status" value="1"/>
</dbReference>
<evidence type="ECO:0000256" key="3">
    <source>
        <dbReference type="ARBA" id="ARBA00022475"/>
    </source>
</evidence>
<dbReference type="InterPro" id="IPR035906">
    <property type="entry name" value="MetI-like_sf"/>
</dbReference>
<feature type="domain" description="ABC transmembrane type-1" evidence="8">
    <location>
        <begin position="71"/>
        <end position="264"/>
    </location>
</feature>
<dbReference type="CDD" id="cd06261">
    <property type="entry name" value="TM_PBP2"/>
    <property type="match status" value="1"/>
</dbReference>
<comment type="similarity">
    <text evidence="7">Belongs to the binding-protein-dependent transport system permease family.</text>
</comment>
<evidence type="ECO:0000313" key="9">
    <source>
        <dbReference type="EMBL" id="NOU70373.1"/>
    </source>
</evidence>
<protein>
    <submittedName>
        <fullName evidence="9">ABC transporter permease subunit</fullName>
    </submittedName>
</protein>
<evidence type="ECO:0000256" key="2">
    <source>
        <dbReference type="ARBA" id="ARBA00022448"/>
    </source>
</evidence>
<dbReference type="InterPro" id="IPR000515">
    <property type="entry name" value="MetI-like"/>
</dbReference>
<keyword evidence="3" id="KW-1003">Cell membrane</keyword>
<organism evidence="9 10">
    <name type="scientific">Paenibacillus phytorum</name>
    <dbReference type="NCBI Taxonomy" id="2654977"/>
    <lineage>
        <taxon>Bacteria</taxon>
        <taxon>Bacillati</taxon>
        <taxon>Bacillota</taxon>
        <taxon>Bacilli</taxon>
        <taxon>Bacillales</taxon>
        <taxon>Paenibacillaceae</taxon>
        <taxon>Paenibacillus</taxon>
    </lineage>
</organism>
<evidence type="ECO:0000256" key="4">
    <source>
        <dbReference type="ARBA" id="ARBA00022692"/>
    </source>
</evidence>
<evidence type="ECO:0000313" key="10">
    <source>
        <dbReference type="Proteomes" id="UP000616779"/>
    </source>
</evidence>
<evidence type="ECO:0000256" key="7">
    <source>
        <dbReference type="RuleBase" id="RU363032"/>
    </source>
</evidence>
<evidence type="ECO:0000256" key="1">
    <source>
        <dbReference type="ARBA" id="ARBA00004651"/>
    </source>
</evidence>
<feature type="transmembrane region" description="Helical" evidence="7">
    <location>
        <begin position="243"/>
        <end position="264"/>
    </location>
</feature>
<evidence type="ECO:0000256" key="5">
    <source>
        <dbReference type="ARBA" id="ARBA00022989"/>
    </source>
</evidence>
<gene>
    <name evidence="9" type="ORF">GC098_02795</name>
</gene>
<feature type="transmembrane region" description="Helical" evidence="7">
    <location>
        <begin position="140"/>
        <end position="162"/>
    </location>
</feature>
<evidence type="ECO:0000256" key="6">
    <source>
        <dbReference type="ARBA" id="ARBA00023136"/>
    </source>
</evidence>
<sequence>MRSINQLATGVVVRIPLLLWSVAVIFPIVWMLISALKSNAEIFASPWGLPEIFNYANFTKAWTEYHIGKSFFNSVMVTGIGTVLNLALAVPTAYAIERVNFRGSVILHNIYLSAMMIPMVLGWIPLFFMLMKFHMLNNLIGLAVVYAVIKLPFSIFILTSFIGSIPKELEESATMDGLSPYGVLFRIVTPLAMTGIVTVTIMNAIQFWNEYFMALIFLQSQENYTLGVAMDFLNKKAQYQNEWGSLFAGLSVSMVPVLILYAFFQRHIVRGMIEGAVKG</sequence>
<comment type="caution">
    <text evidence="9">The sequence shown here is derived from an EMBL/GenBank/DDBJ whole genome shotgun (WGS) entry which is preliminary data.</text>
</comment>
<keyword evidence="10" id="KW-1185">Reference proteome</keyword>
<dbReference type="PANTHER" id="PTHR43744">
    <property type="entry name" value="ABC TRANSPORTER PERMEASE PROTEIN MG189-RELATED-RELATED"/>
    <property type="match status" value="1"/>
</dbReference>
<dbReference type="Pfam" id="PF00528">
    <property type="entry name" value="BPD_transp_1"/>
    <property type="match status" value="1"/>
</dbReference>
<dbReference type="PROSITE" id="PS50928">
    <property type="entry name" value="ABC_TM1"/>
    <property type="match status" value="1"/>
</dbReference>
<keyword evidence="2 7" id="KW-0813">Transport</keyword>
<feature type="transmembrane region" description="Helical" evidence="7">
    <location>
        <begin position="71"/>
        <end position="94"/>
    </location>
</feature>
<dbReference type="RefSeq" id="WP_171640785.1">
    <property type="nucleotide sequence ID" value="NZ_WHOA01000019.1"/>
</dbReference>
<feature type="transmembrane region" description="Helical" evidence="7">
    <location>
        <begin position="12"/>
        <end position="33"/>
    </location>
</feature>
<dbReference type="Proteomes" id="UP000616779">
    <property type="component" value="Unassembled WGS sequence"/>
</dbReference>